<dbReference type="RefSeq" id="WP_183474576.1">
    <property type="nucleotide sequence ID" value="NZ_JACIBX010000010.1"/>
</dbReference>
<dbReference type="PRINTS" id="PR00039">
    <property type="entry name" value="HTHLYSR"/>
</dbReference>
<comment type="caution">
    <text evidence="6">The sequence shown here is derived from an EMBL/GenBank/DDBJ whole genome shotgun (WGS) entry which is preliminary data.</text>
</comment>
<protein>
    <submittedName>
        <fullName evidence="6">DNA-binding transcriptional LysR family regulator</fullName>
    </submittedName>
</protein>
<dbReference type="Proteomes" id="UP000576152">
    <property type="component" value="Unassembled WGS sequence"/>
</dbReference>
<dbReference type="Gene3D" id="3.40.190.290">
    <property type="match status" value="1"/>
</dbReference>
<keyword evidence="2" id="KW-0805">Transcription regulation</keyword>
<accession>A0ABR6HRA2</accession>
<comment type="similarity">
    <text evidence="1">Belongs to the LysR transcriptional regulatory family.</text>
</comment>
<dbReference type="InterPro" id="IPR036390">
    <property type="entry name" value="WH_DNA-bd_sf"/>
</dbReference>
<dbReference type="Pfam" id="PF00126">
    <property type="entry name" value="HTH_1"/>
    <property type="match status" value="1"/>
</dbReference>
<dbReference type="SUPFAM" id="SSF53850">
    <property type="entry name" value="Periplasmic binding protein-like II"/>
    <property type="match status" value="1"/>
</dbReference>
<dbReference type="Pfam" id="PF03466">
    <property type="entry name" value="LysR_substrate"/>
    <property type="match status" value="1"/>
</dbReference>
<dbReference type="SUPFAM" id="SSF46785">
    <property type="entry name" value="Winged helix' DNA-binding domain"/>
    <property type="match status" value="1"/>
</dbReference>
<evidence type="ECO:0000256" key="4">
    <source>
        <dbReference type="ARBA" id="ARBA00023163"/>
    </source>
</evidence>
<dbReference type="PANTHER" id="PTHR30537:SF1">
    <property type="entry name" value="HTH-TYPE TRANSCRIPTIONAL REGULATOR PGRR"/>
    <property type="match status" value="1"/>
</dbReference>
<evidence type="ECO:0000259" key="5">
    <source>
        <dbReference type="PROSITE" id="PS50931"/>
    </source>
</evidence>
<evidence type="ECO:0000256" key="3">
    <source>
        <dbReference type="ARBA" id="ARBA00023125"/>
    </source>
</evidence>
<feature type="domain" description="HTH lysR-type" evidence="5">
    <location>
        <begin position="4"/>
        <end position="61"/>
    </location>
</feature>
<sequence>MPRPDLNDLLWFLAVAEERSFTRAAARIGVAQSTLSHRIKRLETRMGLPLLHRTTRSVAPTEAGARLVASLSPRMAEIEAEIESLSELRDSPAGTVRLTLSDHAFDWLVWPRLREVLARHPDIRVEFFLDNGFRDIVGEGFDAGIRLGESVEKDMVAMRIGPDWRLVVLASPAYFATHPAPENPEELIGHRCINHRHQATGGTYPWEFEKDGRALRVRVEGPLAFNSSRPMIDAALNGHGLAFVPEDLARPHLDAGSLVQVLDDWTPAFEGYHIYYPDRRRTLPAFRTVLDALRYRGR</sequence>
<proteinExistence type="inferred from homology"/>
<evidence type="ECO:0000313" key="7">
    <source>
        <dbReference type="Proteomes" id="UP000576152"/>
    </source>
</evidence>
<dbReference type="EMBL" id="JACIBX010000010">
    <property type="protein sequence ID" value="MBB3713088.1"/>
    <property type="molecule type" value="Genomic_DNA"/>
</dbReference>
<evidence type="ECO:0000256" key="2">
    <source>
        <dbReference type="ARBA" id="ARBA00023015"/>
    </source>
</evidence>
<dbReference type="InterPro" id="IPR058163">
    <property type="entry name" value="LysR-type_TF_proteobact-type"/>
</dbReference>
<dbReference type="InterPro" id="IPR000847">
    <property type="entry name" value="LysR_HTH_N"/>
</dbReference>
<dbReference type="InterPro" id="IPR036388">
    <property type="entry name" value="WH-like_DNA-bd_sf"/>
</dbReference>
<name>A0ABR6HRA2_9RHOB</name>
<reference evidence="6 7" key="1">
    <citation type="submission" date="2020-08" db="EMBL/GenBank/DDBJ databases">
        <title>Genomic Encyclopedia of Type Strains, Phase III (KMG-III): the genomes of soil and plant-associated and newly described type strains.</title>
        <authorList>
            <person name="Whitman W."/>
        </authorList>
    </citation>
    <scope>NUCLEOTIDE SEQUENCE [LARGE SCALE GENOMIC DNA]</scope>
    <source>
        <strain evidence="6 7">CECT 8572</strain>
    </source>
</reference>
<keyword evidence="4" id="KW-0804">Transcription</keyword>
<dbReference type="PANTHER" id="PTHR30537">
    <property type="entry name" value="HTH-TYPE TRANSCRIPTIONAL REGULATOR"/>
    <property type="match status" value="1"/>
</dbReference>
<evidence type="ECO:0000313" key="6">
    <source>
        <dbReference type="EMBL" id="MBB3713088.1"/>
    </source>
</evidence>
<keyword evidence="3 6" id="KW-0238">DNA-binding</keyword>
<dbReference type="Gene3D" id="1.10.10.10">
    <property type="entry name" value="Winged helix-like DNA-binding domain superfamily/Winged helix DNA-binding domain"/>
    <property type="match status" value="1"/>
</dbReference>
<dbReference type="GO" id="GO:0003677">
    <property type="term" value="F:DNA binding"/>
    <property type="evidence" value="ECO:0007669"/>
    <property type="project" value="UniProtKB-KW"/>
</dbReference>
<dbReference type="PROSITE" id="PS50931">
    <property type="entry name" value="HTH_LYSR"/>
    <property type="match status" value="1"/>
</dbReference>
<keyword evidence="7" id="KW-1185">Reference proteome</keyword>
<dbReference type="InterPro" id="IPR005119">
    <property type="entry name" value="LysR_subst-bd"/>
</dbReference>
<organism evidence="6 7">
    <name type="scientific">Limimaricola variabilis</name>
    <dbReference type="NCBI Taxonomy" id="1492771"/>
    <lineage>
        <taxon>Bacteria</taxon>
        <taxon>Pseudomonadati</taxon>
        <taxon>Pseudomonadota</taxon>
        <taxon>Alphaproteobacteria</taxon>
        <taxon>Rhodobacterales</taxon>
        <taxon>Paracoccaceae</taxon>
        <taxon>Limimaricola</taxon>
    </lineage>
</organism>
<gene>
    <name evidence="6" type="ORF">FHS00_002689</name>
</gene>
<dbReference type="CDD" id="cd08474">
    <property type="entry name" value="PBP2_CrgA_like_5"/>
    <property type="match status" value="1"/>
</dbReference>
<evidence type="ECO:0000256" key="1">
    <source>
        <dbReference type="ARBA" id="ARBA00009437"/>
    </source>
</evidence>